<name>A0A1I0LYS2_9BACT</name>
<evidence type="ECO:0000256" key="1">
    <source>
        <dbReference type="SAM" id="SignalP"/>
    </source>
</evidence>
<dbReference type="RefSeq" id="WP_091914001.1">
    <property type="nucleotide sequence ID" value="NZ_FOIQ01000001.1"/>
</dbReference>
<keyword evidence="3" id="KW-1185">Reference proteome</keyword>
<proteinExistence type="predicted"/>
<feature type="signal peptide" evidence="1">
    <location>
        <begin position="1"/>
        <end position="20"/>
    </location>
</feature>
<feature type="chain" id="PRO_5011600206" evidence="1">
    <location>
        <begin position="21"/>
        <end position="184"/>
    </location>
</feature>
<sequence length="184" mass="21330">MKKNLCVTFLIIINQISAFAYELKTDTVAIEKDERQINQVIVSIINSESENLWIWFDEPNNDRDDAYEIKRHLMKREADFSLFDIATDANMEGCLWCAPMSMKLFVKCIEPGGAFKIVIYKESGADKIVTPPSVNLKRFIRIYRNEDIVRSCPGIDSKLGIKRISYPYDVIILNDHIIGYRDRK</sequence>
<reference evidence="2 3" key="1">
    <citation type="submission" date="2016-10" db="EMBL/GenBank/DDBJ databases">
        <authorList>
            <person name="de Groot N.N."/>
        </authorList>
    </citation>
    <scope>NUCLEOTIDE SEQUENCE [LARGE SCALE GENOMIC DNA]</scope>
    <source>
        <strain evidence="2 3">TC2-24</strain>
    </source>
</reference>
<dbReference type="Proteomes" id="UP000199373">
    <property type="component" value="Unassembled WGS sequence"/>
</dbReference>
<evidence type="ECO:0000313" key="3">
    <source>
        <dbReference type="Proteomes" id="UP000199373"/>
    </source>
</evidence>
<dbReference type="AlphaFoldDB" id="A0A1I0LYS2"/>
<protein>
    <submittedName>
        <fullName evidence="2">Uncharacterized protein</fullName>
    </submittedName>
</protein>
<dbReference type="EMBL" id="FOIQ01000001">
    <property type="protein sequence ID" value="SEV80659.1"/>
    <property type="molecule type" value="Genomic_DNA"/>
</dbReference>
<gene>
    <name evidence="2" type="ORF">SAMN04487850_0083</name>
</gene>
<keyword evidence="1" id="KW-0732">Signal</keyword>
<accession>A0A1I0LYS2</accession>
<evidence type="ECO:0000313" key="2">
    <source>
        <dbReference type="EMBL" id="SEV80659.1"/>
    </source>
</evidence>
<organism evidence="2 3">
    <name type="scientific">Prevotella aff. ruminicola Tc2-24</name>
    <dbReference type="NCBI Taxonomy" id="81582"/>
    <lineage>
        <taxon>Bacteria</taxon>
        <taxon>Pseudomonadati</taxon>
        <taxon>Bacteroidota</taxon>
        <taxon>Bacteroidia</taxon>
        <taxon>Bacteroidales</taxon>
        <taxon>Prevotellaceae</taxon>
        <taxon>Prevotella</taxon>
    </lineage>
</organism>